<proteinExistence type="predicted"/>
<reference evidence="1 2" key="1">
    <citation type="submission" date="2023-10" db="EMBL/GenBank/DDBJ databases">
        <title>Draft genome sequence of Xylaria bambusicola isolate GMP-LS, the root and basal stem rot pathogen of sugarcane in Indonesia.</title>
        <authorList>
            <person name="Selvaraj P."/>
            <person name="Muralishankar V."/>
            <person name="Muruganantham S."/>
            <person name="Sp S."/>
            <person name="Haryani S."/>
            <person name="Lau K.J.X."/>
            <person name="Naqvi N.I."/>
        </authorList>
    </citation>
    <scope>NUCLEOTIDE SEQUENCE [LARGE SCALE GENOMIC DNA]</scope>
    <source>
        <strain evidence="1">GMP-LS</strain>
    </source>
</reference>
<dbReference type="Proteomes" id="UP001305414">
    <property type="component" value="Unassembled WGS sequence"/>
</dbReference>
<accession>A0AAN7UTK4</accession>
<organism evidence="1 2">
    <name type="scientific">Xylaria bambusicola</name>
    <dbReference type="NCBI Taxonomy" id="326684"/>
    <lineage>
        <taxon>Eukaryota</taxon>
        <taxon>Fungi</taxon>
        <taxon>Dikarya</taxon>
        <taxon>Ascomycota</taxon>
        <taxon>Pezizomycotina</taxon>
        <taxon>Sordariomycetes</taxon>
        <taxon>Xylariomycetidae</taxon>
        <taxon>Xylariales</taxon>
        <taxon>Xylariaceae</taxon>
        <taxon>Xylaria</taxon>
    </lineage>
</organism>
<evidence type="ECO:0000313" key="1">
    <source>
        <dbReference type="EMBL" id="KAK5633729.1"/>
    </source>
</evidence>
<dbReference type="EMBL" id="JAWHQM010000035">
    <property type="protein sequence ID" value="KAK5633729.1"/>
    <property type="molecule type" value="Genomic_DNA"/>
</dbReference>
<keyword evidence="2" id="KW-1185">Reference proteome</keyword>
<dbReference type="AlphaFoldDB" id="A0AAN7UTK4"/>
<name>A0AAN7UTK4_9PEZI</name>
<evidence type="ECO:0000313" key="2">
    <source>
        <dbReference type="Proteomes" id="UP001305414"/>
    </source>
</evidence>
<sequence>MTPLLSANGNLVASADRKASLRICLSCPAKRQESPFLCTGLDPILSKTSMVSAISARMLGAKLDPLSSATALTRSAKHAAKEIIMAVLLGIDRSCPSP</sequence>
<gene>
    <name evidence="1" type="ORF">RRF57_009443</name>
</gene>
<comment type="caution">
    <text evidence="1">The sequence shown here is derived from an EMBL/GenBank/DDBJ whole genome shotgun (WGS) entry which is preliminary data.</text>
</comment>
<protein>
    <submittedName>
        <fullName evidence="1">Uncharacterized protein</fullName>
    </submittedName>
</protein>